<dbReference type="GO" id="GO:0034707">
    <property type="term" value="C:chloride channel complex"/>
    <property type="evidence" value="ECO:0007669"/>
    <property type="project" value="UniProtKB-KW"/>
</dbReference>
<dbReference type="InterPro" id="IPR050368">
    <property type="entry name" value="ClC-type_chloride_channel"/>
</dbReference>
<evidence type="ECO:0000256" key="1">
    <source>
        <dbReference type="ARBA" id="ARBA00004141"/>
    </source>
</evidence>
<dbReference type="InterPro" id="IPR014743">
    <property type="entry name" value="Cl-channel_core"/>
</dbReference>
<feature type="transmembrane region" description="Helical" evidence="11">
    <location>
        <begin position="187"/>
        <end position="212"/>
    </location>
</feature>
<evidence type="ECO:0000256" key="7">
    <source>
        <dbReference type="ARBA" id="ARBA00023173"/>
    </source>
</evidence>
<keyword evidence="6 11" id="KW-0472">Membrane</keyword>
<keyword evidence="8" id="KW-0868">Chloride</keyword>
<dbReference type="InterPro" id="IPR001807">
    <property type="entry name" value="ClC"/>
</dbReference>
<comment type="caution">
    <text evidence="12">The sequence shown here is derived from an EMBL/GenBank/DDBJ whole genome shotgun (WGS) entry which is preliminary data.</text>
</comment>
<evidence type="ECO:0000256" key="3">
    <source>
        <dbReference type="ARBA" id="ARBA00022692"/>
    </source>
</evidence>
<dbReference type="OrthoDB" id="9767361at2"/>
<feature type="compositionally biased region" description="Polar residues" evidence="10">
    <location>
        <begin position="1"/>
        <end position="11"/>
    </location>
</feature>
<feature type="transmembrane region" description="Helical" evidence="11">
    <location>
        <begin position="219"/>
        <end position="241"/>
    </location>
</feature>
<feature type="transmembrane region" description="Helical" evidence="11">
    <location>
        <begin position="325"/>
        <end position="346"/>
    </location>
</feature>
<evidence type="ECO:0000256" key="10">
    <source>
        <dbReference type="SAM" id="MobiDB-lite"/>
    </source>
</evidence>
<keyword evidence="7" id="KW-0869">Chloride channel</keyword>
<name>A0A5C8P530_9BURK</name>
<organism evidence="12 13">
    <name type="scientific">Zeimonas arvi</name>
    <dbReference type="NCBI Taxonomy" id="2498847"/>
    <lineage>
        <taxon>Bacteria</taxon>
        <taxon>Pseudomonadati</taxon>
        <taxon>Pseudomonadota</taxon>
        <taxon>Betaproteobacteria</taxon>
        <taxon>Burkholderiales</taxon>
        <taxon>Burkholderiaceae</taxon>
        <taxon>Zeimonas</taxon>
    </lineage>
</organism>
<proteinExistence type="predicted"/>
<evidence type="ECO:0000256" key="2">
    <source>
        <dbReference type="ARBA" id="ARBA00022448"/>
    </source>
</evidence>
<feature type="region of interest" description="Disordered" evidence="10">
    <location>
        <begin position="1"/>
        <end position="24"/>
    </location>
</feature>
<feature type="transmembrane region" description="Helical" evidence="11">
    <location>
        <begin position="424"/>
        <end position="443"/>
    </location>
</feature>
<feature type="transmembrane region" description="Helical" evidence="11">
    <location>
        <begin position="91"/>
        <end position="113"/>
    </location>
</feature>
<feature type="transmembrane region" description="Helical" evidence="11">
    <location>
        <begin position="358"/>
        <end position="378"/>
    </location>
</feature>
<dbReference type="Gene3D" id="1.10.3080.10">
    <property type="entry name" value="Clc chloride channel"/>
    <property type="match status" value="1"/>
</dbReference>
<evidence type="ECO:0000256" key="5">
    <source>
        <dbReference type="ARBA" id="ARBA00023065"/>
    </source>
</evidence>
<dbReference type="EMBL" id="VDUY01000001">
    <property type="protein sequence ID" value="TXL68762.1"/>
    <property type="molecule type" value="Genomic_DNA"/>
</dbReference>
<dbReference type="PANTHER" id="PTHR43427">
    <property type="entry name" value="CHLORIDE CHANNEL PROTEIN CLC-E"/>
    <property type="match status" value="1"/>
</dbReference>
<dbReference type="AlphaFoldDB" id="A0A5C8P530"/>
<dbReference type="GO" id="GO:0005254">
    <property type="term" value="F:chloride channel activity"/>
    <property type="evidence" value="ECO:0007669"/>
    <property type="project" value="UniProtKB-KW"/>
</dbReference>
<evidence type="ECO:0000313" key="13">
    <source>
        <dbReference type="Proteomes" id="UP000321548"/>
    </source>
</evidence>
<evidence type="ECO:0000313" key="12">
    <source>
        <dbReference type="EMBL" id="TXL68762.1"/>
    </source>
</evidence>
<dbReference type="PANTHER" id="PTHR43427:SF6">
    <property type="entry name" value="CHLORIDE CHANNEL PROTEIN CLC-E"/>
    <property type="match status" value="1"/>
</dbReference>
<evidence type="ECO:0000256" key="9">
    <source>
        <dbReference type="ARBA" id="ARBA00023303"/>
    </source>
</evidence>
<sequence length="605" mass="61880">MPSEAPSSSKQSGPGAARQRGRSGGAASRAAFDDFRVYLSSADALLGLSLLGVAAGAVTGAVIVAFRLLTEWSLVLAGVMPNAERFEALSWEWRLGLPIAGGLAIGLLFRMFAVGARQVGPVHVMAQLASQGGRLPWRNAVLQFFGGAISIVSGHSVGREGPVIHVGAASASLLGQWMRLPNNSIRTLVACGVAGAIAASFNTPIAGVVFAMEVVMLEYTLLGFAPVILSAVAATSLSWLAYGPDPAFAVPGLQRVSLLELPWVALLGAVVGCMAAAYVAGVREVDERFRHLPLVLRTTLAGAFCGLCALVAPEIMGLGYDTVQLTLIGGIGLGALALIAAMKLVATIACGGLGLPGGLIGPMIVMGATAGGALGIVGHAIVPDASASPAFYAALGMVAMMGASLQAPLAALMAILELTANPNTMLPGMVAVITAFLVARVAFRQDPMFVSILRSRGMDFRFDPIAQALERTGVGAVMSRRYAVVARDADAAALDRARVGRPDWLVVVDGEAVVGVLAAGALGLQAEDEAGPAADPGAQAAPMALPGKLPAFATVAMHATLREARAALDDRRAEAVLVCGGAARRKQVYGVIGRQDIDSGARNGF</sequence>
<dbReference type="Proteomes" id="UP000321548">
    <property type="component" value="Unassembled WGS sequence"/>
</dbReference>
<dbReference type="PRINTS" id="PR00762">
    <property type="entry name" value="CLCHANNEL"/>
</dbReference>
<feature type="transmembrane region" description="Helical" evidence="11">
    <location>
        <begin position="44"/>
        <end position="70"/>
    </location>
</feature>
<evidence type="ECO:0000256" key="6">
    <source>
        <dbReference type="ARBA" id="ARBA00023136"/>
    </source>
</evidence>
<feature type="transmembrane region" description="Helical" evidence="11">
    <location>
        <begin position="261"/>
        <end position="282"/>
    </location>
</feature>
<feature type="transmembrane region" description="Helical" evidence="11">
    <location>
        <begin position="294"/>
        <end position="313"/>
    </location>
</feature>
<keyword evidence="9" id="KW-0407">Ion channel</keyword>
<comment type="subcellular location">
    <subcellularLocation>
        <location evidence="1">Membrane</location>
        <topology evidence="1">Multi-pass membrane protein</topology>
    </subcellularLocation>
</comment>
<gene>
    <name evidence="12" type="ORF">FHP08_03535</name>
</gene>
<dbReference type="CDD" id="cd00400">
    <property type="entry name" value="Voltage_gated_ClC"/>
    <property type="match status" value="1"/>
</dbReference>
<accession>A0A5C8P530</accession>
<keyword evidence="4 11" id="KW-1133">Transmembrane helix</keyword>
<dbReference type="RefSeq" id="WP_147702898.1">
    <property type="nucleotide sequence ID" value="NZ_VDUY01000001.1"/>
</dbReference>
<keyword evidence="13" id="KW-1185">Reference proteome</keyword>
<feature type="transmembrane region" description="Helical" evidence="11">
    <location>
        <begin position="390"/>
        <end position="412"/>
    </location>
</feature>
<keyword evidence="2" id="KW-0813">Transport</keyword>
<reference evidence="12 13" key="1">
    <citation type="submission" date="2019-06" db="EMBL/GenBank/DDBJ databases">
        <title>Quisquiliibacterium sp. nov., isolated from a maize field.</title>
        <authorList>
            <person name="Lin S.-Y."/>
            <person name="Tsai C.-F."/>
            <person name="Young C.-C."/>
        </authorList>
    </citation>
    <scope>NUCLEOTIDE SEQUENCE [LARGE SCALE GENOMIC DNA]</scope>
    <source>
        <strain evidence="12 13">CC-CFT501</strain>
    </source>
</reference>
<dbReference type="SUPFAM" id="SSF81340">
    <property type="entry name" value="Clc chloride channel"/>
    <property type="match status" value="1"/>
</dbReference>
<keyword evidence="3 11" id="KW-0812">Transmembrane</keyword>
<dbReference type="Pfam" id="PF00654">
    <property type="entry name" value="Voltage_CLC"/>
    <property type="match status" value="1"/>
</dbReference>
<evidence type="ECO:0000256" key="11">
    <source>
        <dbReference type="SAM" id="Phobius"/>
    </source>
</evidence>
<evidence type="ECO:0000256" key="8">
    <source>
        <dbReference type="ARBA" id="ARBA00023214"/>
    </source>
</evidence>
<evidence type="ECO:0000256" key="4">
    <source>
        <dbReference type="ARBA" id="ARBA00022989"/>
    </source>
</evidence>
<protein>
    <submittedName>
        <fullName evidence="12">Chloride channel protein</fullName>
    </submittedName>
</protein>
<keyword evidence="5" id="KW-0406">Ion transport</keyword>